<evidence type="ECO:0000259" key="2">
    <source>
        <dbReference type="Pfam" id="PF00534"/>
    </source>
</evidence>
<dbReference type="Proteomes" id="UP000887572">
    <property type="component" value="Unplaced"/>
</dbReference>
<protein>
    <submittedName>
        <fullName evidence="5">Glycosyltransferase</fullName>
    </submittedName>
</protein>
<evidence type="ECO:0000259" key="3">
    <source>
        <dbReference type="Pfam" id="PF13439"/>
    </source>
</evidence>
<dbReference type="WBParaSite" id="Gr19_v10_g9438.t1">
    <property type="protein sequence ID" value="Gr19_v10_g9438.t1"/>
    <property type="gene ID" value="Gr19_v10_g9438"/>
</dbReference>
<dbReference type="Pfam" id="PF00534">
    <property type="entry name" value="Glycos_transf_1"/>
    <property type="match status" value="1"/>
</dbReference>
<keyword evidence="1" id="KW-0808">Transferase</keyword>
<organism evidence="4 5">
    <name type="scientific">Globodera rostochiensis</name>
    <name type="common">Golden nematode worm</name>
    <name type="synonym">Heterodera rostochiensis</name>
    <dbReference type="NCBI Taxonomy" id="31243"/>
    <lineage>
        <taxon>Eukaryota</taxon>
        <taxon>Metazoa</taxon>
        <taxon>Ecdysozoa</taxon>
        <taxon>Nematoda</taxon>
        <taxon>Chromadorea</taxon>
        <taxon>Rhabditida</taxon>
        <taxon>Tylenchina</taxon>
        <taxon>Tylenchomorpha</taxon>
        <taxon>Tylenchoidea</taxon>
        <taxon>Heteroderidae</taxon>
        <taxon>Heteroderinae</taxon>
        <taxon>Globodera</taxon>
    </lineage>
</organism>
<evidence type="ECO:0000313" key="4">
    <source>
        <dbReference type="Proteomes" id="UP000887572"/>
    </source>
</evidence>
<dbReference type="InterPro" id="IPR050194">
    <property type="entry name" value="Glycosyltransferase_grp1"/>
</dbReference>
<dbReference type="SUPFAM" id="SSF53756">
    <property type="entry name" value="UDP-Glycosyltransferase/glycogen phosphorylase"/>
    <property type="match status" value="1"/>
</dbReference>
<dbReference type="Gene3D" id="3.40.50.2000">
    <property type="entry name" value="Glycogen Phosphorylase B"/>
    <property type="match status" value="2"/>
</dbReference>
<feature type="domain" description="Glycosyl transferase family 1" evidence="2">
    <location>
        <begin position="219"/>
        <end position="345"/>
    </location>
</feature>
<dbReference type="PANTHER" id="PTHR45947:SF3">
    <property type="entry name" value="SULFOQUINOVOSYL TRANSFERASE SQD2"/>
    <property type="match status" value="1"/>
</dbReference>
<evidence type="ECO:0000256" key="1">
    <source>
        <dbReference type="ARBA" id="ARBA00022676"/>
    </source>
</evidence>
<proteinExistence type="predicted"/>
<dbReference type="GO" id="GO:0016757">
    <property type="term" value="F:glycosyltransferase activity"/>
    <property type="evidence" value="ECO:0007669"/>
    <property type="project" value="UniProtKB-KW"/>
</dbReference>
<evidence type="ECO:0000313" key="5">
    <source>
        <dbReference type="WBParaSite" id="Gr19_v10_g9438.t1"/>
    </source>
</evidence>
<dbReference type="InterPro" id="IPR028098">
    <property type="entry name" value="Glyco_trans_4-like_N"/>
</dbReference>
<feature type="domain" description="Glycosyltransferase subfamily 4-like N-terminal" evidence="3">
    <location>
        <begin position="72"/>
        <end position="149"/>
    </location>
</feature>
<name>A0A914ICV4_GLORO</name>
<accession>A0A914ICV4</accession>
<sequence>MFVAFIWCKCVNLRKLPAQHLKMQRIITLTAIIILLHFNFVETTTILRRSLRIAQVAPMFESIPPMRSVTAGGASRNVQHLTEELVKRGHDVSLFAPYGSKTSAKLVSHPNLPAINKAEGQDKTLLPFAWQLEQIRKHADDFDIIHFHTIEHLNSIEAFVNKTVTTLYMSKFNLDEMALLFELFHNIPFVALTVDQQKHAPNHPNFIGQIYPGIPADHLAFLGRMEPEKGHEQAIKIAVEAGIPLKIATGQQSKEMEQYFQKEIKPLVEKHANLVEYLGEIKEQDKKDFLGNALALLILAKKEDDPFELTMIEAMSMGTPVVGLRAGPITELVEPGVSGLIFNTLSEAVEKVKSV</sequence>
<reference evidence="5" key="1">
    <citation type="submission" date="2022-11" db="UniProtKB">
        <authorList>
            <consortium name="WormBaseParasite"/>
        </authorList>
    </citation>
    <scope>IDENTIFICATION</scope>
</reference>
<dbReference type="Pfam" id="PF13439">
    <property type="entry name" value="Glyco_transf_4"/>
    <property type="match status" value="1"/>
</dbReference>
<keyword evidence="1" id="KW-0328">Glycosyltransferase</keyword>
<dbReference type="PANTHER" id="PTHR45947">
    <property type="entry name" value="SULFOQUINOVOSYL TRANSFERASE SQD2"/>
    <property type="match status" value="1"/>
</dbReference>
<keyword evidence="4" id="KW-1185">Reference proteome</keyword>
<dbReference type="InterPro" id="IPR001296">
    <property type="entry name" value="Glyco_trans_1"/>
</dbReference>
<dbReference type="AlphaFoldDB" id="A0A914ICV4"/>